<gene>
    <name evidence="1" type="ORF">PLOB_00006197</name>
</gene>
<evidence type="ECO:0000313" key="1">
    <source>
        <dbReference type="EMBL" id="CAH3164207.1"/>
    </source>
</evidence>
<name>A0ABN8QHJ5_9CNID</name>
<accession>A0ABN8QHJ5</accession>
<sequence length="147" mass="16990">GILKSIKTKHELYKTHFLSNNPIKVTEYKKYANKLNWLKNICKKNYFSKHFDLCKNNLKASWKLIGMLVKRNSKGQNPISKIKRNNRAYTNKAEIADQFNKHFVNVGQNLAKRIENCDGSPTQFIRSTPVASFVMSCVTETQVCSLF</sequence>
<proteinExistence type="predicted"/>
<organism evidence="1 2">
    <name type="scientific">Porites lobata</name>
    <dbReference type="NCBI Taxonomy" id="104759"/>
    <lineage>
        <taxon>Eukaryota</taxon>
        <taxon>Metazoa</taxon>
        <taxon>Cnidaria</taxon>
        <taxon>Anthozoa</taxon>
        <taxon>Hexacorallia</taxon>
        <taxon>Scleractinia</taxon>
        <taxon>Fungiina</taxon>
        <taxon>Poritidae</taxon>
        <taxon>Porites</taxon>
    </lineage>
</organism>
<reference evidence="1 2" key="1">
    <citation type="submission" date="2022-05" db="EMBL/GenBank/DDBJ databases">
        <authorList>
            <consortium name="Genoscope - CEA"/>
            <person name="William W."/>
        </authorList>
    </citation>
    <scope>NUCLEOTIDE SEQUENCE [LARGE SCALE GENOMIC DNA]</scope>
</reference>
<feature type="non-terminal residue" evidence="1">
    <location>
        <position position="147"/>
    </location>
</feature>
<dbReference type="EMBL" id="CALNXK010000128">
    <property type="protein sequence ID" value="CAH3164207.1"/>
    <property type="molecule type" value="Genomic_DNA"/>
</dbReference>
<protein>
    <submittedName>
        <fullName evidence="1">Uncharacterized protein</fullName>
    </submittedName>
</protein>
<feature type="non-terminal residue" evidence="1">
    <location>
        <position position="1"/>
    </location>
</feature>
<dbReference type="Proteomes" id="UP001159405">
    <property type="component" value="Unassembled WGS sequence"/>
</dbReference>
<keyword evidence="2" id="KW-1185">Reference proteome</keyword>
<comment type="caution">
    <text evidence="1">The sequence shown here is derived from an EMBL/GenBank/DDBJ whole genome shotgun (WGS) entry which is preliminary data.</text>
</comment>
<evidence type="ECO:0000313" key="2">
    <source>
        <dbReference type="Proteomes" id="UP001159405"/>
    </source>
</evidence>